<keyword evidence="3" id="KW-1185">Reference proteome</keyword>
<dbReference type="EMBL" id="LZPO01078267">
    <property type="protein sequence ID" value="OBS67626.1"/>
    <property type="molecule type" value="Genomic_DNA"/>
</dbReference>
<comment type="caution">
    <text evidence="2">The sequence shown here is derived from an EMBL/GenBank/DDBJ whole genome shotgun (WGS) entry which is preliminary data.</text>
</comment>
<gene>
    <name evidence="2" type="ORF">A6R68_03787</name>
</gene>
<protein>
    <submittedName>
        <fullName evidence="2">Uncharacterized protein</fullName>
    </submittedName>
</protein>
<evidence type="ECO:0000313" key="3">
    <source>
        <dbReference type="Proteomes" id="UP000092124"/>
    </source>
</evidence>
<dbReference type="AlphaFoldDB" id="A0A1A6GN44"/>
<sequence>MVLAPTEGSAFNWPSEEAGGEAEPGPAAKPPDWAVDCLCPPPSQFPKVEVTTLVTMIGETLNGEHRAEEELGSPTCTTTPGQECELLRQGKLSSWTTERENKCGNDTARSASQAEAKDTVEEQWLNLPEQSWSSPAQLLSLTQLTGNVFFLSLLPPLSPRKKQLDRVYRSDTFSPTPHMFKHPPLHS</sequence>
<evidence type="ECO:0000313" key="2">
    <source>
        <dbReference type="EMBL" id="OBS67626.1"/>
    </source>
</evidence>
<feature type="region of interest" description="Disordered" evidence="1">
    <location>
        <begin position="95"/>
        <end position="120"/>
    </location>
</feature>
<dbReference type="Proteomes" id="UP000092124">
    <property type="component" value="Unassembled WGS sequence"/>
</dbReference>
<reference evidence="2 3" key="1">
    <citation type="submission" date="2016-06" db="EMBL/GenBank/DDBJ databases">
        <title>The Draft Genome Sequence and Annotation of the Desert Woodrat Neotoma lepida.</title>
        <authorList>
            <person name="Campbell M."/>
            <person name="Oakeson K.F."/>
            <person name="Yandell M."/>
            <person name="Halpert J.R."/>
            <person name="Dearing D."/>
        </authorList>
    </citation>
    <scope>NUCLEOTIDE SEQUENCE [LARGE SCALE GENOMIC DNA]</scope>
    <source>
        <strain evidence="2">417</strain>
        <tissue evidence="2">Liver</tissue>
    </source>
</reference>
<accession>A0A1A6GN44</accession>
<proteinExistence type="predicted"/>
<organism evidence="2 3">
    <name type="scientific">Neotoma lepida</name>
    <name type="common">Desert woodrat</name>
    <dbReference type="NCBI Taxonomy" id="56216"/>
    <lineage>
        <taxon>Eukaryota</taxon>
        <taxon>Metazoa</taxon>
        <taxon>Chordata</taxon>
        <taxon>Craniata</taxon>
        <taxon>Vertebrata</taxon>
        <taxon>Euteleostomi</taxon>
        <taxon>Mammalia</taxon>
        <taxon>Eutheria</taxon>
        <taxon>Euarchontoglires</taxon>
        <taxon>Glires</taxon>
        <taxon>Rodentia</taxon>
        <taxon>Myomorpha</taxon>
        <taxon>Muroidea</taxon>
        <taxon>Cricetidae</taxon>
        <taxon>Neotominae</taxon>
        <taxon>Neotoma</taxon>
    </lineage>
</organism>
<evidence type="ECO:0000256" key="1">
    <source>
        <dbReference type="SAM" id="MobiDB-lite"/>
    </source>
</evidence>
<feature type="region of interest" description="Disordered" evidence="1">
    <location>
        <begin position="1"/>
        <end position="29"/>
    </location>
</feature>
<name>A0A1A6GN44_NEOLE</name>